<dbReference type="EMBL" id="QOHR01000003">
    <property type="protein sequence ID" value="REC58154.1"/>
    <property type="molecule type" value="Genomic_DNA"/>
</dbReference>
<comment type="caution">
    <text evidence="3">The sequence shown here is derived from an EMBL/GenBank/DDBJ whole genome shotgun (WGS) entry which is preliminary data.</text>
</comment>
<dbReference type="InterPro" id="IPR025433">
    <property type="entry name" value="DUF4168"/>
</dbReference>
<reference evidence="3 4" key="1">
    <citation type="journal article" date="2017" name="Int. J. Syst. Evol. Microbiol.">
        <title>Rhodosalinus sediminis gen. nov., sp. nov., isolated from marine saltern.</title>
        <authorList>
            <person name="Guo L.Y."/>
            <person name="Ling S.K."/>
            <person name="Li C.M."/>
            <person name="Chen G.J."/>
            <person name="Du Z.J."/>
        </authorList>
    </citation>
    <scope>NUCLEOTIDE SEQUENCE [LARGE SCALE GENOMIC DNA]</scope>
    <source>
        <strain evidence="3 4">WDN1C137</strain>
    </source>
</reference>
<organism evidence="3 4">
    <name type="scientific">Rhodosalinus sediminis</name>
    <dbReference type="NCBI Taxonomy" id="1940533"/>
    <lineage>
        <taxon>Bacteria</taxon>
        <taxon>Pseudomonadati</taxon>
        <taxon>Pseudomonadota</taxon>
        <taxon>Alphaproteobacteria</taxon>
        <taxon>Rhodobacterales</taxon>
        <taxon>Paracoccaceae</taxon>
        <taxon>Rhodosalinus</taxon>
    </lineage>
</organism>
<keyword evidence="1" id="KW-0732">Signal</keyword>
<keyword evidence="4" id="KW-1185">Reference proteome</keyword>
<sequence>MPLRKTLTATTLAFGLAVTAGAMTALSPQSAAAQSAADYSGDQIEAFTMAYLEVMDLREQYVPQLEAAGSEDEQRALIEEANAEIVEAIEGTEGLTLEDYEAIAQAASEDQELQTRIVTRLEEMQQGGE</sequence>
<name>A0A3D9BXB8_9RHOB</name>
<dbReference type="RefSeq" id="WP_115978537.1">
    <property type="nucleotide sequence ID" value="NZ_QOHR01000003.1"/>
</dbReference>
<dbReference type="AlphaFoldDB" id="A0A3D9BXB8"/>
<dbReference type="OrthoDB" id="7745857at2"/>
<gene>
    <name evidence="3" type="ORF">DRV84_03745</name>
</gene>
<dbReference type="Proteomes" id="UP000257131">
    <property type="component" value="Unassembled WGS sequence"/>
</dbReference>
<evidence type="ECO:0000256" key="1">
    <source>
        <dbReference type="SAM" id="SignalP"/>
    </source>
</evidence>
<dbReference type="Pfam" id="PF13767">
    <property type="entry name" value="DUF4168"/>
    <property type="match status" value="1"/>
</dbReference>
<feature type="signal peptide" evidence="1">
    <location>
        <begin position="1"/>
        <end position="22"/>
    </location>
</feature>
<feature type="domain" description="DUF4168" evidence="2">
    <location>
        <begin position="42"/>
        <end position="117"/>
    </location>
</feature>
<protein>
    <submittedName>
        <fullName evidence="3">DUF4168 domain-containing protein</fullName>
    </submittedName>
</protein>
<evidence type="ECO:0000259" key="2">
    <source>
        <dbReference type="Pfam" id="PF13767"/>
    </source>
</evidence>
<proteinExistence type="predicted"/>
<evidence type="ECO:0000313" key="3">
    <source>
        <dbReference type="EMBL" id="REC58154.1"/>
    </source>
</evidence>
<accession>A0A3D9BXB8</accession>
<feature type="chain" id="PRO_5017722026" evidence="1">
    <location>
        <begin position="23"/>
        <end position="129"/>
    </location>
</feature>
<evidence type="ECO:0000313" key="4">
    <source>
        <dbReference type="Proteomes" id="UP000257131"/>
    </source>
</evidence>